<protein>
    <submittedName>
        <fullName evidence="2">Uncharacterized protein</fullName>
    </submittedName>
</protein>
<comment type="caution">
    <text evidence="2">The sequence shown here is derived from an EMBL/GenBank/DDBJ whole genome shotgun (WGS) entry which is preliminary data.</text>
</comment>
<feature type="region of interest" description="Disordered" evidence="1">
    <location>
        <begin position="34"/>
        <end position="57"/>
    </location>
</feature>
<evidence type="ECO:0000256" key="1">
    <source>
        <dbReference type="SAM" id="MobiDB-lite"/>
    </source>
</evidence>
<organism evidence="2 3">
    <name type="scientific">Austropuccinia psidii MF-1</name>
    <dbReference type="NCBI Taxonomy" id="1389203"/>
    <lineage>
        <taxon>Eukaryota</taxon>
        <taxon>Fungi</taxon>
        <taxon>Dikarya</taxon>
        <taxon>Basidiomycota</taxon>
        <taxon>Pucciniomycotina</taxon>
        <taxon>Pucciniomycetes</taxon>
        <taxon>Pucciniales</taxon>
        <taxon>Sphaerophragmiaceae</taxon>
        <taxon>Austropuccinia</taxon>
    </lineage>
</organism>
<feature type="region of interest" description="Disordered" evidence="1">
    <location>
        <begin position="106"/>
        <end position="133"/>
    </location>
</feature>
<dbReference type="Proteomes" id="UP000765509">
    <property type="component" value="Unassembled WGS sequence"/>
</dbReference>
<keyword evidence="3" id="KW-1185">Reference proteome</keyword>
<sequence length="133" mass="14395">MPEPQRTDGGSAEGKDSVISVSLELITEEYASRRFKTSESVHSKSKKPLPQGNGAITHLFPPSKPLRILMVLDPSMGPGHIGEILDHGPFFGPRGPPIALMACRPRRTAQGLQTTAYGPPPTDHRTPKHQNGQ</sequence>
<name>A0A9Q3KMY0_9BASI</name>
<proteinExistence type="predicted"/>
<gene>
    <name evidence="2" type="ORF">O181_124400</name>
</gene>
<evidence type="ECO:0000313" key="2">
    <source>
        <dbReference type="EMBL" id="MBW0584685.1"/>
    </source>
</evidence>
<evidence type="ECO:0000313" key="3">
    <source>
        <dbReference type="Proteomes" id="UP000765509"/>
    </source>
</evidence>
<dbReference type="EMBL" id="AVOT02118746">
    <property type="protein sequence ID" value="MBW0584685.1"/>
    <property type="molecule type" value="Genomic_DNA"/>
</dbReference>
<dbReference type="AlphaFoldDB" id="A0A9Q3KMY0"/>
<accession>A0A9Q3KMY0</accession>
<reference evidence="2" key="1">
    <citation type="submission" date="2021-03" db="EMBL/GenBank/DDBJ databases">
        <title>Draft genome sequence of rust myrtle Austropuccinia psidii MF-1, a brazilian biotype.</title>
        <authorList>
            <person name="Quecine M.C."/>
            <person name="Pachon D.M.R."/>
            <person name="Bonatelli M.L."/>
            <person name="Correr F.H."/>
            <person name="Franceschini L.M."/>
            <person name="Leite T.F."/>
            <person name="Margarido G.R.A."/>
            <person name="Almeida C.A."/>
            <person name="Ferrarezi J.A."/>
            <person name="Labate C.A."/>
        </authorList>
    </citation>
    <scope>NUCLEOTIDE SEQUENCE</scope>
    <source>
        <strain evidence="2">MF-1</strain>
    </source>
</reference>